<comment type="caution">
    <text evidence="2">The sequence shown here is derived from an EMBL/GenBank/DDBJ whole genome shotgun (WGS) entry which is preliminary data.</text>
</comment>
<reference evidence="2 3" key="1">
    <citation type="submission" date="2020-04" db="EMBL/GenBank/DDBJ databases">
        <authorList>
            <person name="Wallbank WR R."/>
            <person name="Pardo Diaz C."/>
            <person name="Kozak K."/>
            <person name="Martin S."/>
            <person name="Jiggins C."/>
            <person name="Moest M."/>
            <person name="Warren A I."/>
            <person name="Byers J.R.P. K."/>
            <person name="Montejo-Kovacevich G."/>
            <person name="Yen C E."/>
        </authorList>
    </citation>
    <scope>NUCLEOTIDE SEQUENCE [LARGE SCALE GENOMIC DNA]</scope>
</reference>
<dbReference type="SUPFAM" id="SSF56672">
    <property type="entry name" value="DNA/RNA polymerases"/>
    <property type="match status" value="1"/>
</dbReference>
<dbReference type="CDD" id="cd01650">
    <property type="entry name" value="RT_nLTR_like"/>
    <property type="match status" value="1"/>
</dbReference>
<sequence length="431" mass="49064">MEKLINKQLVNYLNRFNIIADNQYGFKKGVSTEDAVVQLTEFVAQKLDTQQKCIGLFLDLTKAFDTVSVPILLSRLELIGIRGTALKLFQTYLEDRRICVKIGDLTSEDEMISYGVPQGSVIGPTLFLIYINNLCNLTLFKSKIIAYADDTAIVVYGNSWSEAKCTAETSLRIVMGWLNDNKLTLNLSKTNYIPFTLNPHINPITPYTIKAHTCRDTTSTTCSCVAVSKVTNVKYLGVIIDEGLKWYTHLETLSNKIRKSIHIFKTLRHCADAKILKEVYTALCQSVIGYCISVWGGVAKSRFLEVERAQRAVLKVMLAKPFGYPTKQLYGETKVLTVRQLYVLRATLWRHQNLPPQDPSKRTNRLICPTQVHKTSFARKQLYVISSLIYKNVNKQIKITTLNNYEVKKNIHNWLLEKDYAQTEALLHHGI</sequence>
<dbReference type="EMBL" id="CADEBC010000584">
    <property type="protein sequence ID" value="CAB3256087.1"/>
    <property type="molecule type" value="Genomic_DNA"/>
</dbReference>
<protein>
    <recommendedName>
        <fullName evidence="1">Reverse transcriptase domain-containing protein</fullName>
    </recommendedName>
</protein>
<evidence type="ECO:0000313" key="3">
    <source>
        <dbReference type="Proteomes" id="UP000494106"/>
    </source>
</evidence>
<dbReference type="Pfam" id="PF00078">
    <property type="entry name" value="RVT_1"/>
    <property type="match status" value="1"/>
</dbReference>
<dbReference type="OrthoDB" id="445826at2759"/>
<dbReference type="Proteomes" id="UP000494106">
    <property type="component" value="Unassembled WGS sequence"/>
</dbReference>
<evidence type="ECO:0000259" key="1">
    <source>
        <dbReference type="PROSITE" id="PS50878"/>
    </source>
</evidence>
<dbReference type="InterPro" id="IPR043502">
    <property type="entry name" value="DNA/RNA_pol_sf"/>
</dbReference>
<name>A0A8S1B186_ARCPL</name>
<dbReference type="AlphaFoldDB" id="A0A8S1B186"/>
<dbReference type="GO" id="GO:0071897">
    <property type="term" value="P:DNA biosynthetic process"/>
    <property type="evidence" value="ECO:0007669"/>
    <property type="project" value="UniProtKB-ARBA"/>
</dbReference>
<organism evidence="2 3">
    <name type="scientific">Arctia plantaginis</name>
    <name type="common">Wood tiger moth</name>
    <name type="synonym">Phalaena plantaginis</name>
    <dbReference type="NCBI Taxonomy" id="874455"/>
    <lineage>
        <taxon>Eukaryota</taxon>
        <taxon>Metazoa</taxon>
        <taxon>Ecdysozoa</taxon>
        <taxon>Arthropoda</taxon>
        <taxon>Hexapoda</taxon>
        <taxon>Insecta</taxon>
        <taxon>Pterygota</taxon>
        <taxon>Neoptera</taxon>
        <taxon>Endopterygota</taxon>
        <taxon>Lepidoptera</taxon>
        <taxon>Glossata</taxon>
        <taxon>Ditrysia</taxon>
        <taxon>Noctuoidea</taxon>
        <taxon>Erebidae</taxon>
        <taxon>Arctiinae</taxon>
        <taxon>Arctia</taxon>
    </lineage>
</organism>
<dbReference type="PROSITE" id="PS50878">
    <property type="entry name" value="RT_POL"/>
    <property type="match status" value="1"/>
</dbReference>
<evidence type="ECO:0000313" key="2">
    <source>
        <dbReference type="EMBL" id="CAB3256087.1"/>
    </source>
</evidence>
<gene>
    <name evidence="2" type="ORF">APLA_LOCUS15163</name>
</gene>
<dbReference type="InterPro" id="IPR000477">
    <property type="entry name" value="RT_dom"/>
</dbReference>
<feature type="domain" description="Reverse transcriptase" evidence="1">
    <location>
        <begin position="1"/>
        <end position="240"/>
    </location>
</feature>
<proteinExistence type="predicted"/>
<accession>A0A8S1B186</accession>
<dbReference type="PANTHER" id="PTHR33332">
    <property type="entry name" value="REVERSE TRANSCRIPTASE DOMAIN-CONTAINING PROTEIN"/>
    <property type="match status" value="1"/>
</dbReference>
<keyword evidence="3" id="KW-1185">Reference proteome</keyword>